<comment type="caution">
    <text evidence="2">The sequence shown here is derived from an EMBL/GenBank/DDBJ whole genome shotgun (WGS) entry which is preliminary data.</text>
</comment>
<evidence type="ECO:0008006" key="4">
    <source>
        <dbReference type="Google" id="ProtNLM"/>
    </source>
</evidence>
<dbReference type="RefSeq" id="WP_036862303.1">
    <property type="nucleotide sequence ID" value="NZ_JRNS01000134.1"/>
</dbReference>
<evidence type="ECO:0000256" key="1">
    <source>
        <dbReference type="SAM" id="SignalP"/>
    </source>
</evidence>
<dbReference type="Proteomes" id="UP000029578">
    <property type="component" value="Unassembled WGS sequence"/>
</dbReference>
<dbReference type="AlphaFoldDB" id="A0A096B6I4"/>
<evidence type="ECO:0000313" key="2">
    <source>
        <dbReference type="EMBL" id="KGF54601.1"/>
    </source>
</evidence>
<reference evidence="2 3" key="1">
    <citation type="submission" date="2014-07" db="EMBL/GenBank/DDBJ databases">
        <authorList>
            <person name="McCorrison J."/>
            <person name="Sanka R."/>
            <person name="Torralba M."/>
            <person name="Gillis M."/>
            <person name="Haft D.H."/>
            <person name="Methe B."/>
            <person name="Sutton G."/>
            <person name="Nelson K.E."/>
        </authorList>
    </citation>
    <scope>NUCLEOTIDE SEQUENCE [LARGE SCALE GENOMIC DNA]</scope>
    <source>
        <strain evidence="2 3">DNF00666</strain>
    </source>
</reference>
<feature type="chain" id="PRO_5001915874" description="Outer membrane protein beta-barrel domain-containing protein" evidence="1">
    <location>
        <begin position="21"/>
        <end position="680"/>
    </location>
</feature>
<accession>A0A096B6I4</accession>
<evidence type="ECO:0000313" key="3">
    <source>
        <dbReference type="Proteomes" id="UP000029578"/>
    </source>
</evidence>
<name>A0A096B6I4_9BACT</name>
<protein>
    <recommendedName>
        <fullName evidence="4">Outer membrane protein beta-barrel domain-containing protein</fullName>
    </recommendedName>
</protein>
<sequence length="680" mass="77561">MDRRKIICVIFGVMTLPAVAQTDSVSKNVQLKEVVVAGDMAKREVDHIDCIPTPKQRKHAHSGFELIRNMMLSGVNVDTENGVITTPVGMATLYINGRKASVREITSLRPKDILRVEYYDMPTGKYANDKAVINYIVKTYTSGGYTQVDVSQGVGYLRGDYNLTSKYSLGHYNVNLWAGSSVQNPMVYGETTTDYLLDNPIHKQEAAYDNDMKSIGRYVNASLSRRTERTTWMIRSGVEVSTKRDDVLNGSLVYTGYTVPLLFTNNVLEHDKTIKPTFSLYFNRNFKGEKSLECSLDGYYARNTYKRNSLEDRVFLSDVKEDYTYLNFNSSYVMPLPKGHNLTFSLIEFLKISQDEYRGSSPSLQHLRSSESLFFVDYAKRWGRKVMLVARPGVSYLAYKLRGEQEVTHLVPRFYSMFSWSSNQHQVLQLFFALGNTFPTLNTVNAAEQQVDRVLVRRGNPTMDNSTLLGPALTYSVNFKKWSALLSANYEYMSNAITNVFLKDNSRLINTYLSDTRYHQYQLLLSATWKPVSDFNVKWEGGYDYYRVSGAADERLGCFYARMEAGYYLDDFSLSVSTQTARKDLMGCQERVHLPFLYDLSAEWSHGNLSVIVTARNLFIQGNKRTRSLLASNYQCYEHNVSERDNSFASVKVAYSLDYGKKVNHSPKYESKAAESSILK</sequence>
<gene>
    <name evidence="2" type="ORF">HMPREF0661_02110</name>
</gene>
<proteinExistence type="predicted"/>
<feature type="signal peptide" evidence="1">
    <location>
        <begin position="1"/>
        <end position="20"/>
    </location>
</feature>
<keyword evidence="1" id="KW-0732">Signal</keyword>
<dbReference type="SUPFAM" id="SSF56935">
    <property type="entry name" value="Porins"/>
    <property type="match status" value="1"/>
</dbReference>
<organism evidence="2 3">
    <name type="scientific">Prevotella melaninogenica DNF00666</name>
    <dbReference type="NCBI Taxonomy" id="1401073"/>
    <lineage>
        <taxon>Bacteria</taxon>
        <taxon>Pseudomonadati</taxon>
        <taxon>Bacteroidota</taxon>
        <taxon>Bacteroidia</taxon>
        <taxon>Bacteroidales</taxon>
        <taxon>Prevotellaceae</taxon>
        <taxon>Prevotella</taxon>
    </lineage>
</organism>
<dbReference type="EMBL" id="JRNS01000134">
    <property type="protein sequence ID" value="KGF54601.1"/>
    <property type="molecule type" value="Genomic_DNA"/>
</dbReference>